<dbReference type="RefSeq" id="XP_033351799.1">
    <property type="nucleotide sequence ID" value="XM_033495908.1"/>
</dbReference>
<keyword evidence="2" id="KW-1185">Reference proteome</keyword>
<feature type="domain" description="Chitin-binding type-2" evidence="1">
    <location>
        <begin position="73"/>
        <end position="131"/>
    </location>
</feature>
<accession>A0A6J3KIR0</accession>
<dbReference type="GeneID" id="117234554"/>
<dbReference type="AlphaFoldDB" id="A0A6J3KIR0"/>
<dbReference type="InterPro" id="IPR002557">
    <property type="entry name" value="Chitin-bd_dom"/>
</dbReference>
<dbReference type="InterPro" id="IPR036508">
    <property type="entry name" value="Chitin-bd_dom_sf"/>
</dbReference>
<dbReference type="Gene3D" id="2.170.140.10">
    <property type="entry name" value="Chitin binding domain"/>
    <property type="match status" value="1"/>
</dbReference>
<dbReference type="Proteomes" id="UP000504631">
    <property type="component" value="Unplaced"/>
</dbReference>
<name>A0A6J3KIR0_9HYME</name>
<dbReference type="PANTHER" id="PTHR22933:SF31">
    <property type="entry name" value="FI18007P1"/>
    <property type="match status" value="1"/>
</dbReference>
<dbReference type="GO" id="GO:0005576">
    <property type="term" value="C:extracellular region"/>
    <property type="evidence" value="ECO:0007669"/>
    <property type="project" value="InterPro"/>
</dbReference>
<dbReference type="SMART" id="SM00494">
    <property type="entry name" value="ChtBD2"/>
    <property type="match status" value="1"/>
</dbReference>
<dbReference type="PANTHER" id="PTHR22933">
    <property type="entry name" value="FI18007P1-RELATED"/>
    <property type="match status" value="1"/>
</dbReference>
<proteinExistence type="predicted"/>
<reference evidence="3" key="1">
    <citation type="submission" date="2025-08" db="UniProtKB">
        <authorList>
            <consortium name="RefSeq"/>
        </authorList>
    </citation>
    <scope>IDENTIFICATION</scope>
    <source>
        <tissue evidence="3">Muscle</tissue>
    </source>
</reference>
<dbReference type="SUPFAM" id="SSF57625">
    <property type="entry name" value="Invertebrate chitin-binding proteins"/>
    <property type="match status" value="1"/>
</dbReference>
<evidence type="ECO:0000313" key="2">
    <source>
        <dbReference type="Proteomes" id="UP000504631"/>
    </source>
</evidence>
<organism evidence="2 3">
    <name type="scientific">Bombus vosnesenskii</name>
    <dbReference type="NCBI Taxonomy" id="207650"/>
    <lineage>
        <taxon>Eukaryota</taxon>
        <taxon>Metazoa</taxon>
        <taxon>Ecdysozoa</taxon>
        <taxon>Arthropoda</taxon>
        <taxon>Hexapoda</taxon>
        <taxon>Insecta</taxon>
        <taxon>Pterygota</taxon>
        <taxon>Neoptera</taxon>
        <taxon>Endopterygota</taxon>
        <taxon>Hymenoptera</taxon>
        <taxon>Apocrita</taxon>
        <taxon>Aculeata</taxon>
        <taxon>Apoidea</taxon>
        <taxon>Anthophila</taxon>
        <taxon>Apidae</taxon>
        <taxon>Bombus</taxon>
        <taxon>Pyrobombus</taxon>
    </lineage>
</organism>
<dbReference type="InterPro" id="IPR052976">
    <property type="entry name" value="Scoloptoxin-like"/>
</dbReference>
<sequence>MEESGERWPGLVDAGESRLEQRLLYEPVTSIGLLVVVVALPTLGYIDRHRLETYEDLSEETSDFDVFDNLTFRFSCEGKPVGLYADLDYDCRVFHACDDLGKGFPVICPNNTLFDQRERVCSDEEHVDCDRANEWFYLNELPFSVEATEENHTLSEEKEEIPSVLPLLLA</sequence>
<dbReference type="GO" id="GO:0008061">
    <property type="term" value="F:chitin binding"/>
    <property type="evidence" value="ECO:0007669"/>
    <property type="project" value="InterPro"/>
</dbReference>
<dbReference type="PROSITE" id="PS50940">
    <property type="entry name" value="CHIT_BIND_II"/>
    <property type="match status" value="1"/>
</dbReference>
<protein>
    <submittedName>
        <fullName evidence="3">Uncharacterized protein LOC117234554</fullName>
    </submittedName>
</protein>
<evidence type="ECO:0000313" key="3">
    <source>
        <dbReference type="RefSeq" id="XP_033351799.1"/>
    </source>
</evidence>
<gene>
    <name evidence="3" type="primary">LOC117234554</name>
</gene>
<dbReference type="Pfam" id="PF01607">
    <property type="entry name" value="CBM_14"/>
    <property type="match status" value="1"/>
</dbReference>
<evidence type="ECO:0000259" key="1">
    <source>
        <dbReference type="PROSITE" id="PS50940"/>
    </source>
</evidence>
<dbReference type="KEGG" id="bvk:117234554"/>